<dbReference type="PROSITE" id="PS51257">
    <property type="entry name" value="PROKAR_LIPOPROTEIN"/>
    <property type="match status" value="1"/>
</dbReference>
<evidence type="ECO:0000313" key="4">
    <source>
        <dbReference type="Proteomes" id="UP000267517"/>
    </source>
</evidence>
<sequence>MKKYISIFMLVAAAVLGTACSSNDNELPEYAAGLNVVKAQTAFNVVGGTNEVKMASEPAQAYAQDAWLTVTKKAETLMLTAATNTSPQSRNTLLVIKNQQGDSITLNVQQEGITFGLPAGEDIFTDDKAVQKTLIATANVPVTYVTTGDWITVEQNGNEVGVKVAENTTGKARVGWVIAKAVGLVDSLKVVQASLADFVGEYKQTAKMRNADRTLSERTSDVRIEAAAGTNKANFIVDNKYTWSVDFIPGKGFKMTNGKVVAKNEVQTGVYEYLISVVVADDFSKEHETAINGTQESIMLAIDDAGNLVFQEAQKLASEQTFSSYGWNRFSDSKPVMGAYRGIGEVYVQPRITRK</sequence>
<dbReference type="AlphaFoldDB" id="A0A250KJA5"/>
<name>A0A250KJA5_9BACT</name>
<dbReference type="CDD" id="cd14948">
    <property type="entry name" value="BACON"/>
    <property type="match status" value="1"/>
</dbReference>
<gene>
    <name evidence="3" type="ORF">PMEL_200323</name>
</gene>
<dbReference type="InterPro" id="IPR024361">
    <property type="entry name" value="BACON"/>
</dbReference>
<dbReference type="EMBL" id="AP018050">
    <property type="protein sequence ID" value="BBA29799.1"/>
    <property type="molecule type" value="Genomic_DNA"/>
</dbReference>
<evidence type="ECO:0000259" key="2">
    <source>
        <dbReference type="Pfam" id="PF13004"/>
    </source>
</evidence>
<feature type="domain" description="BACON" evidence="2">
    <location>
        <begin position="64"/>
        <end position="110"/>
    </location>
</feature>
<evidence type="ECO:0000313" key="3">
    <source>
        <dbReference type="EMBL" id="BBA29799.1"/>
    </source>
</evidence>
<accession>A0A250KJA5</accession>
<dbReference type="InterPro" id="IPR013783">
    <property type="entry name" value="Ig-like_fold"/>
</dbReference>
<feature type="signal peptide" evidence="1">
    <location>
        <begin position="1"/>
        <end position="24"/>
    </location>
</feature>
<organism evidence="3 4">
    <name type="scientific">Prevotella melaninogenica</name>
    <dbReference type="NCBI Taxonomy" id="28132"/>
    <lineage>
        <taxon>Bacteria</taxon>
        <taxon>Pseudomonadati</taxon>
        <taxon>Bacteroidota</taxon>
        <taxon>Bacteroidia</taxon>
        <taxon>Bacteroidales</taxon>
        <taxon>Prevotellaceae</taxon>
        <taxon>Prevotella</taxon>
    </lineage>
</organism>
<feature type="chain" id="PRO_5013372597" description="BACON domain-containing protein" evidence="1">
    <location>
        <begin position="25"/>
        <end position="355"/>
    </location>
</feature>
<reference evidence="3 4" key="1">
    <citation type="submission" date="2017-05" db="EMBL/GenBank/DDBJ databases">
        <title>whole genome sequence of Prevotella melaninogenica GAI 07411.</title>
        <authorList>
            <person name="Kondo Y."/>
            <person name="Hoshino T."/>
        </authorList>
    </citation>
    <scope>NUCLEOTIDE SEQUENCE [LARGE SCALE GENOMIC DNA]</scope>
    <source>
        <strain evidence="3 4">GAI 07411</strain>
    </source>
</reference>
<dbReference type="Pfam" id="PF13004">
    <property type="entry name" value="BACON"/>
    <property type="match status" value="2"/>
</dbReference>
<feature type="domain" description="BACON" evidence="2">
    <location>
        <begin position="147"/>
        <end position="193"/>
    </location>
</feature>
<evidence type="ECO:0000256" key="1">
    <source>
        <dbReference type="SAM" id="SignalP"/>
    </source>
</evidence>
<dbReference type="Gene3D" id="2.60.40.10">
    <property type="entry name" value="Immunoglobulins"/>
    <property type="match status" value="2"/>
</dbReference>
<dbReference type="OrthoDB" id="1078704at2"/>
<dbReference type="RefSeq" id="WP_120174929.1">
    <property type="nucleotide sequence ID" value="NZ_AP018050.1"/>
</dbReference>
<keyword evidence="1" id="KW-0732">Signal</keyword>
<protein>
    <recommendedName>
        <fullName evidence="2">BACON domain-containing protein</fullName>
    </recommendedName>
</protein>
<dbReference type="Proteomes" id="UP000267517">
    <property type="component" value="Chromosome II"/>
</dbReference>
<proteinExistence type="predicted"/>